<dbReference type="SMART" id="SM00382">
    <property type="entry name" value="AAA"/>
    <property type="match status" value="1"/>
</dbReference>
<feature type="domain" description="RecA family profile 1" evidence="2">
    <location>
        <begin position="58"/>
        <end position="207"/>
    </location>
</feature>
<dbReference type="GO" id="GO:0003677">
    <property type="term" value="F:DNA binding"/>
    <property type="evidence" value="ECO:0007669"/>
    <property type="project" value="InterPro"/>
</dbReference>
<organism evidence="3">
    <name type="scientific">marine sediment metagenome</name>
    <dbReference type="NCBI Taxonomy" id="412755"/>
    <lineage>
        <taxon>unclassified sequences</taxon>
        <taxon>metagenomes</taxon>
        <taxon>ecological metagenomes</taxon>
    </lineage>
</organism>
<proteinExistence type="predicted"/>
<evidence type="ECO:0000256" key="1">
    <source>
        <dbReference type="ARBA" id="ARBA00022723"/>
    </source>
</evidence>
<protein>
    <recommendedName>
        <fullName evidence="2">RecA family profile 1 domain-containing protein</fullName>
    </recommendedName>
</protein>
<dbReference type="GO" id="GO:0000725">
    <property type="term" value="P:recombinational repair"/>
    <property type="evidence" value="ECO:0007669"/>
    <property type="project" value="TreeGrafter"/>
</dbReference>
<keyword evidence="1" id="KW-0479">Metal-binding</keyword>
<dbReference type="InterPro" id="IPR003593">
    <property type="entry name" value="AAA+_ATPase"/>
</dbReference>
<evidence type="ECO:0000313" key="3">
    <source>
        <dbReference type="EMBL" id="GAI25449.1"/>
    </source>
</evidence>
<dbReference type="InterPro" id="IPR041166">
    <property type="entry name" value="Rubredoxin_2"/>
</dbReference>
<gene>
    <name evidence="3" type="ORF">S06H3_29990</name>
</gene>
<dbReference type="EMBL" id="BARV01017626">
    <property type="protein sequence ID" value="GAI25449.1"/>
    <property type="molecule type" value="Genomic_DNA"/>
</dbReference>
<dbReference type="Gene3D" id="3.40.50.300">
    <property type="entry name" value="P-loop containing nucleotide triphosphate hydrolases"/>
    <property type="match status" value="1"/>
</dbReference>
<reference evidence="3" key="1">
    <citation type="journal article" date="2014" name="Front. Microbiol.">
        <title>High frequency of phylogenetically diverse reductive dehalogenase-homologous genes in deep subseafloor sedimentary metagenomes.</title>
        <authorList>
            <person name="Kawai M."/>
            <person name="Futagami T."/>
            <person name="Toyoda A."/>
            <person name="Takaki Y."/>
            <person name="Nishi S."/>
            <person name="Hori S."/>
            <person name="Arai W."/>
            <person name="Tsubouchi T."/>
            <person name="Morono Y."/>
            <person name="Uchiyama I."/>
            <person name="Ito T."/>
            <person name="Fujiyama A."/>
            <person name="Inagaki F."/>
            <person name="Takami H."/>
        </authorList>
    </citation>
    <scope>NUCLEOTIDE SEQUENCE</scope>
    <source>
        <strain evidence="3">Expedition CK06-06</strain>
    </source>
</reference>
<dbReference type="GO" id="GO:0005524">
    <property type="term" value="F:ATP binding"/>
    <property type="evidence" value="ECO:0007669"/>
    <property type="project" value="InterPro"/>
</dbReference>
<dbReference type="GO" id="GO:0046872">
    <property type="term" value="F:metal ion binding"/>
    <property type="evidence" value="ECO:0007669"/>
    <property type="project" value="UniProtKB-KW"/>
</dbReference>
<dbReference type="PRINTS" id="PR01874">
    <property type="entry name" value="DNAREPAIRADA"/>
</dbReference>
<feature type="non-terminal residue" evidence="3">
    <location>
        <position position="244"/>
    </location>
</feature>
<dbReference type="Pfam" id="PF18073">
    <property type="entry name" value="Zn_ribbon_LapB"/>
    <property type="match status" value="1"/>
</dbReference>
<dbReference type="InterPro" id="IPR027417">
    <property type="entry name" value="P-loop_NTPase"/>
</dbReference>
<dbReference type="GO" id="GO:0005829">
    <property type="term" value="C:cytosol"/>
    <property type="evidence" value="ECO:0007669"/>
    <property type="project" value="TreeGrafter"/>
</dbReference>
<dbReference type="PANTHER" id="PTHR32472">
    <property type="entry name" value="DNA REPAIR PROTEIN RADA"/>
    <property type="match status" value="1"/>
</dbReference>
<dbReference type="InterPro" id="IPR020588">
    <property type="entry name" value="RecA_ATP-bd"/>
</dbReference>
<dbReference type="Pfam" id="PF13481">
    <property type="entry name" value="AAA_25"/>
    <property type="match status" value="1"/>
</dbReference>
<dbReference type="AlphaFoldDB" id="X1P3H2"/>
<name>X1P3H2_9ZZZZ</name>
<dbReference type="GO" id="GO:0140664">
    <property type="term" value="F:ATP-dependent DNA damage sensor activity"/>
    <property type="evidence" value="ECO:0007669"/>
    <property type="project" value="InterPro"/>
</dbReference>
<dbReference type="PROSITE" id="PS50162">
    <property type="entry name" value="RECA_2"/>
    <property type="match status" value="1"/>
</dbReference>
<dbReference type="PANTHER" id="PTHR32472:SF10">
    <property type="entry name" value="DNA REPAIR PROTEIN RADA-LIKE PROTEIN"/>
    <property type="match status" value="1"/>
</dbReference>
<evidence type="ECO:0000259" key="2">
    <source>
        <dbReference type="PROSITE" id="PS50162"/>
    </source>
</evidence>
<comment type="caution">
    <text evidence="3">The sequence shown here is derived from an EMBL/GenBank/DDBJ whole genome shotgun (WGS) entry which is preliminary data.</text>
</comment>
<dbReference type="SUPFAM" id="SSF52540">
    <property type="entry name" value="P-loop containing nucleoside triphosphate hydrolases"/>
    <property type="match status" value="1"/>
</dbReference>
<sequence length="244" mass="26772">MPFRCGHCGYQSIKWLGRCPNCGEWDTFLEEEKEAKEVTVSSWIGDDLKPISAIDLTEIKRLTCGIGEIDRLLGGGLIPGSVVLFGGEPGIGKSTLLLQLSQSMAERYGNVLYVSGEESAAQIKLRASRLGVENDHLYVLSEQSLVRIVKAVERIDPCVLIVDSIQTTLSDNAPGEPGSLRQLRETSVELIRLTKARKMVTFLVGHITKGGSFAGPKTIEHLVDVAIYLEREPGRRRTDHALGE</sequence>
<accession>X1P3H2</accession>